<dbReference type="InterPro" id="IPR035979">
    <property type="entry name" value="RBD_domain_sf"/>
</dbReference>
<dbReference type="PANTHER" id="PTHR11176">
    <property type="entry name" value="BOULE-RELATED"/>
    <property type="match status" value="1"/>
</dbReference>
<feature type="domain" description="RRM" evidence="3">
    <location>
        <begin position="410"/>
        <end position="491"/>
    </location>
</feature>
<reference evidence="4 5" key="1">
    <citation type="submission" date="2019-03" db="EMBL/GenBank/DDBJ databases">
        <title>First draft genome of Liparis tanakae, snailfish: a comprehensive survey of snailfish specific genes.</title>
        <authorList>
            <person name="Kim W."/>
            <person name="Song I."/>
            <person name="Jeong J.-H."/>
            <person name="Kim D."/>
            <person name="Kim S."/>
            <person name="Ryu S."/>
            <person name="Song J.Y."/>
            <person name="Lee S.K."/>
        </authorList>
    </citation>
    <scope>NUCLEOTIDE SEQUENCE [LARGE SCALE GENOMIC DNA]</scope>
    <source>
        <tissue evidence="4">Muscle</tissue>
    </source>
</reference>
<dbReference type="GO" id="GO:0045948">
    <property type="term" value="P:positive regulation of translational initiation"/>
    <property type="evidence" value="ECO:0007669"/>
    <property type="project" value="TreeGrafter"/>
</dbReference>
<organism evidence="4 5">
    <name type="scientific">Liparis tanakae</name>
    <name type="common">Tanaka's snailfish</name>
    <dbReference type="NCBI Taxonomy" id="230148"/>
    <lineage>
        <taxon>Eukaryota</taxon>
        <taxon>Metazoa</taxon>
        <taxon>Chordata</taxon>
        <taxon>Craniata</taxon>
        <taxon>Vertebrata</taxon>
        <taxon>Euteleostomi</taxon>
        <taxon>Actinopterygii</taxon>
        <taxon>Neopterygii</taxon>
        <taxon>Teleostei</taxon>
        <taxon>Neoteleostei</taxon>
        <taxon>Acanthomorphata</taxon>
        <taxon>Eupercaria</taxon>
        <taxon>Perciformes</taxon>
        <taxon>Cottioidei</taxon>
        <taxon>Cottales</taxon>
        <taxon>Liparidae</taxon>
        <taxon>Liparis</taxon>
    </lineage>
</organism>
<evidence type="ECO:0000256" key="1">
    <source>
        <dbReference type="ARBA" id="ARBA00022884"/>
    </source>
</evidence>
<dbReference type="GO" id="GO:0005737">
    <property type="term" value="C:cytoplasm"/>
    <property type="evidence" value="ECO:0007669"/>
    <property type="project" value="TreeGrafter"/>
</dbReference>
<dbReference type="InterPro" id="IPR012677">
    <property type="entry name" value="Nucleotide-bd_a/b_plait_sf"/>
</dbReference>
<gene>
    <name evidence="4" type="primary">dazl</name>
    <name evidence="4" type="ORF">EYF80_001744</name>
</gene>
<evidence type="ECO:0000259" key="3">
    <source>
        <dbReference type="PROSITE" id="PS50102"/>
    </source>
</evidence>
<dbReference type="GO" id="GO:0003730">
    <property type="term" value="F:mRNA 3'-UTR binding"/>
    <property type="evidence" value="ECO:0007669"/>
    <property type="project" value="InterPro"/>
</dbReference>
<evidence type="ECO:0000313" key="4">
    <source>
        <dbReference type="EMBL" id="TNN88163.1"/>
    </source>
</evidence>
<evidence type="ECO:0000313" key="5">
    <source>
        <dbReference type="Proteomes" id="UP000314294"/>
    </source>
</evidence>
<dbReference type="PROSITE" id="PS50102">
    <property type="entry name" value="RRM"/>
    <property type="match status" value="1"/>
</dbReference>
<sequence length="579" mass="64112">MFKETIQVGKFGRPDDFRPGFFRQPLWSRVGVWVIQSNAACKKEAPDLVVDPAFPLHDAHGLLQQHRLKYRIKFLSDVLQKNWGSRLDAVLQNSHIVSIRHFDHSKFIGLLHVFDPLVGLTLRVNHQGPPAGVKHDNTIVCGERVHWQSSNLPCPDGHLVTQSVAEGQVLRAGDFLLLAQNMPLLLALDTVVYRECSKIRYSPRGEEDVTCQHNPLQVIAPLRQAVVLGQLNLGQDVIINEGGQLSGALAPRTANANEQKVAVVLFEHPTDAGNVLDCKFEHHKGHWCLAAVVELIQLDQEAFVDDRFASASGPNKQHGYFMCQIPCCSQHRLHRPHTIVIVVLGGQLLRTQAVGGHDLLGQTGMHLGNDVLRAEDGFKDVQKPRSSSQTSPSLKLSNGYVLPEGKLTPNALFVGGIDMKVDENEMRDFFARYGPVKEVKIITYRGGICKGYGFVYFNEDVNIQSIVEQQISFKGRKLKLGPAIMKERSSRSMPSRLIGPAPWMSPTQYFYCGCCSPMGGGIAQPSPVINGGNPYNQPYPYSNFGGVMIPQMPMNYAQNAYAYQMHATSAGVTQLPRVS</sequence>
<dbReference type="Pfam" id="PF00076">
    <property type="entry name" value="RRM_1"/>
    <property type="match status" value="1"/>
</dbReference>
<name>A0A4Z2JEG3_9TELE</name>
<dbReference type="GO" id="GO:0070935">
    <property type="term" value="P:3'-UTR-mediated mRNA stabilization"/>
    <property type="evidence" value="ECO:0007669"/>
    <property type="project" value="TreeGrafter"/>
</dbReference>
<dbReference type="SUPFAM" id="SSF54928">
    <property type="entry name" value="RNA-binding domain, RBD"/>
    <property type="match status" value="1"/>
</dbReference>
<dbReference type="Gene3D" id="3.30.70.330">
    <property type="match status" value="1"/>
</dbReference>
<keyword evidence="5" id="KW-1185">Reference proteome</keyword>
<dbReference type="Proteomes" id="UP000314294">
    <property type="component" value="Unassembled WGS sequence"/>
</dbReference>
<comment type="caution">
    <text evidence="4">The sequence shown here is derived from an EMBL/GenBank/DDBJ whole genome shotgun (WGS) entry which is preliminary data.</text>
</comment>
<dbReference type="CDD" id="cd12672">
    <property type="entry name" value="RRM_DAZL"/>
    <property type="match status" value="1"/>
</dbReference>
<dbReference type="GO" id="GO:0008494">
    <property type="term" value="F:translation activator activity"/>
    <property type="evidence" value="ECO:0007669"/>
    <property type="project" value="TreeGrafter"/>
</dbReference>
<dbReference type="SMART" id="SM00360">
    <property type="entry name" value="RRM"/>
    <property type="match status" value="1"/>
</dbReference>
<dbReference type="AlphaFoldDB" id="A0A4Z2JEG3"/>
<proteinExistence type="predicted"/>
<dbReference type="EMBL" id="SRLO01000007">
    <property type="protein sequence ID" value="TNN88163.1"/>
    <property type="molecule type" value="Genomic_DNA"/>
</dbReference>
<evidence type="ECO:0000256" key="2">
    <source>
        <dbReference type="PROSITE-ProRule" id="PRU00176"/>
    </source>
</evidence>
<dbReference type="PANTHER" id="PTHR11176:SF4">
    <property type="entry name" value="DELETED IN AZOOSPERMIA-LIKE"/>
    <property type="match status" value="1"/>
</dbReference>
<dbReference type="OrthoDB" id="762982at2759"/>
<accession>A0A4Z2JEG3</accession>
<keyword evidence="1 2" id="KW-0694">RNA-binding</keyword>
<dbReference type="InterPro" id="IPR037551">
    <property type="entry name" value="DAZ_RRM_vert"/>
</dbReference>
<dbReference type="InterPro" id="IPR000504">
    <property type="entry name" value="RRM_dom"/>
</dbReference>
<protein>
    <submittedName>
        <fullName evidence="4">Deleted in azoospermia-like</fullName>
    </submittedName>
</protein>